<dbReference type="EMBL" id="QBKR01000004">
    <property type="protein sequence ID" value="PTX63202.1"/>
    <property type="molecule type" value="Genomic_DNA"/>
</dbReference>
<gene>
    <name evidence="3" type="ORF">C8P63_10446</name>
</gene>
<dbReference type="Pfam" id="PF01548">
    <property type="entry name" value="DEDD_Tnp_IS110"/>
    <property type="match status" value="1"/>
</dbReference>
<sequence length="178" mass="20154">MDVHQKEIVVCVITGPEGEEPQIETRSFPTMTRDLYDLLRWLESKEVTHIAMESTGIYWKPVYNIFGGLLRDHPGQRPADQKCPRSKDRCLRCGMDRTPFTPRAHQTSLRSTSGYPGTSRADPAAEKMGRSSHSGEKPNSKGSGVLQHQVGNRDFRYFWCLRPQLTGTLSGTRVCRCQ</sequence>
<feature type="compositionally biased region" description="Polar residues" evidence="1">
    <location>
        <begin position="104"/>
        <end position="116"/>
    </location>
</feature>
<dbReference type="Proteomes" id="UP000244240">
    <property type="component" value="Unassembled WGS sequence"/>
</dbReference>
<evidence type="ECO:0000313" key="3">
    <source>
        <dbReference type="EMBL" id="PTX63202.1"/>
    </source>
</evidence>
<comment type="caution">
    <text evidence="3">The sequence shown here is derived from an EMBL/GenBank/DDBJ whole genome shotgun (WGS) entry which is preliminary data.</text>
</comment>
<dbReference type="GO" id="GO:0004803">
    <property type="term" value="F:transposase activity"/>
    <property type="evidence" value="ECO:0007669"/>
    <property type="project" value="InterPro"/>
</dbReference>
<protein>
    <recommendedName>
        <fullName evidence="2">Transposase IS110-like N-terminal domain-containing protein</fullName>
    </recommendedName>
</protein>
<dbReference type="GO" id="GO:0006313">
    <property type="term" value="P:DNA transposition"/>
    <property type="evidence" value="ECO:0007669"/>
    <property type="project" value="InterPro"/>
</dbReference>
<dbReference type="GO" id="GO:0003677">
    <property type="term" value="F:DNA binding"/>
    <property type="evidence" value="ECO:0007669"/>
    <property type="project" value="InterPro"/>
</dbReference>
<accession>A0A2T6C4I5</accession>
<organism evidence="3 4">
    <name type="scientific">Melghirimyces profundicolus</name>
    <dbReference type="NCBI Taxonomy" id="1242148"/>
    <lineage>
        <taxon>Bacteria</taxon>
        <taxon>Bacillati</taxon>
        <taxon>Bacillota</taxon>
        <taxon>Bacilli</taxon>
        <taxon>Bacillales</taxon>
        <taxon>Thermoactinomycetaceae</taxon>
        <taxon>Melghirimyces</taxon>
    </lineage>
</organism>
<feature type="compositionally biased region" description="Basic and acidic residues" evidence="1">
    <location>
        <begin position="123"/>
        <end position="139"/>
    </location>
</feature>
<keyword evidence="4" id="KW-1185">Reference proteome</keyword>
<dbReference type="AlphaFoldDB" id="A0A2T6C4I5"/>
<dbReference type="InterPro" id="IPR002525">
    <property type="entry name" value="Transp_IS110-like_N"/>
</dbReference>
<evidence type="ECO:0000256" key="1">
    <source>
        <dbReference type="SAM" id="MobiDB-lite"/>
    </source>
</evidence>
<feature type="region of interest" description="Disordered" evidence="1">
    <location>
        <begin position="101"/>
        <end position="146"/>
    </location>
</feature>
<reference evidence="3 4" key="1">
    <citation type="submission" date="2018-04" db="EMBL/GenBank/DDBJ databases">
        <title>Genomic Encyclopedia of Archaeal and Bacterial Type Strains, Phase II (KMG-II): from individual species to whole genera.</title>
        <authorList>
            <person name="Goeker M."/>
        </authorList>
    </citation>
    <scope>NUCLEOTIDE SEQUENCE [LARGE SCALE GENOMIC DNA]</scope>
    <source>
        <strain evidence="3 4">DSM 45787</strain>
    </source>
</reference>
<feature type="domain" description="Transposase IS110-like N-terminal" evidence="2">
    <location>
        <begin position="1"/>
        <end position="65"/>
    </location>
</feature>
<evidence type="ECO:0000259" key="2">
    <source>
        <dbReference type="Pfam" id="PF01548"/>
    </source>
</evidence>
<evidence type="ECO:0000313" key="4">
    <source>
        <dbReference type="Proteomes" id="UP000244240"/>
    </source>
</evidence>
<name>A0A2T6C4I5_9BACL</name>
<proteinExistence type="predicted"/>